<gene>
    <name evidence="2" type="ORF">WKV53_10760</name>
</gene>
<protein>
    <submittedName>
        <fullName evidence="2">Uncharacterized protein</fullName>
    </submittedName>
</protein>
<dbReference type="RefSeq" id="WP_341404583.1">
    <property type="nucleotide sequence ID" value="NZ_JBBUKT010000003.1"/>
</dbReference>
<accession>A0ABU9ATB1</accession>
<name>A0ABU9ATB1_9BACT</name>
<comment type="caution">
    <text evidence="2">The sequence shown here is derived from an EMBL/GenBank/DDBJ whole genome shotgun (WGS) entry which is preliminary data.</text>
</comment>
<evidence type="ECO:0000313" key="2">
    <source>
        <dbReference type="EMBL" id="MEK7950981.1"/>
    </source>
</evidence>
<organism evidence="2 3">
    <name type="scientific">Luteolibacter soli</name>
    <dbReference type="NCBI Taxonomy" id="3135280"/>
    <lineage>
        <taxon>Bacteria</taxon>
        <taxon>Pseudomonadati</taxon>
        <taxon>Verrucomicrobiota</taxon>
        <taxon>Verrucomicrobiia</taxon>
        <taxon>Verrucomicrobiales</taxon>
        <taxon>Verrucomicrobiaceae</taxon>
        <taxon>Luteolibacter</taxon>
    </lineage>
</organism>
<keyword evidence="3" id="KW-1185">Reference proteome</keyword>
<dbReference type="Proteomes" id="UP001371305">
    <property type="component" value="Unassembled WGS sequence"/>
</dbReference>
<evidence type="ECO:0000256" key="1">
    <source>
        <dbReference type="SAM" id="MobiDB-lite"/>
    </source>
</evidence>
<sequence>MSKRISETTDSFQDDGPDHETDRGFLELLNTDLKDLEIASSLRKLGNTKVIDWDFKDTLPAVHKFAHQEVDVVGWVKRVAHYKVMDWDFRAAPAKDEDREEALPEAGKKLPGPEEMEELIGRLKNFMLYMAVNLIDDPGRAQVRVQEIAPGVVRFRLVVTQKDQKHLVGKDGATASAIRNMLKGTAAGEGVHVLLQILSHEEDLTLSLKEAEEQ</sequence>
<proteinExistence type="predicted"/>
<feature type="region of interest" description="Disordered" evidence="1">
    <location>
        <begin position="1"/>
        <end position="23"/>
    </location>
</feature>
<reference evidence="2 3" key="1">
    <citation type="submission" date="2024-04" db="EMBL/GenBank/DDBJ databases">
        <title>Luteolibacter sp. isolated from soil.</title>
        <authorList>
            <person name="An J."/>
        </authorList>
    </citation>
    <scope>NUCLEOTIDE SEQUENCE [LARGE SCALE GENOMIC DNA]</scope>
    <source>
        <strain evidence="2 3">Y139</strain>
    </source>
</reference>
<dbReference type="EMBL" id="JBBUKT010000003">
    <property type="protein sequence ID" value="MEK7950981.1"/>
    <property type="molecule type" value="Genomic_DNA"/>
</dbReference>
<evidence type="ECO:0000313" key="3">
    <source>
        <dbReference type="Proteomes" id="UP001371305"/>
    </source>
</evidence>